<name>A0A1J9R1J6_9PEZI</name>
<dbReference type="OrthoDB" id="4194555at2759"/>
<comment type="caution">
    <text evidence="2">The sequence shown here is derived from an EMBL/GenBank/DDBJ whole genome shotgun (WGS) entry which is preliminary data.</text>
</comment>
<accession>A0A1J9R1J6</accession>
<evidence type="ECO:0000313" key="3">
    <source>
        <dbReference type="Proteomes" id="UP000183809"/>
    </source>
</evidence>
<evidence type="ECO:0000256" key="1">
    <source>
        <dbReference type="SAM" id="MobiDB-lite"/>
    </source>
</evidence>
<keyword evidence="3" id="KW-1185">Reference proteome</keyword>
<evidence type="ECO:0000313" key="2">
    <source>
        <dbReference type="EMBL" id="OJD34488.1"/>
    </source>
</evidence>
<dbReference type="GeneID" id="31013039"/>
<gene>
    <name evidence="2" type="ORF">BKCO1_22000116</name>
</gene>
<organism evidence="2 3">
    <name type="scientific">Diplodia corticola</name>
    <dbReference type="NCBI Taxonomy" id="236234"/>
    <lineage>
        <taxon>Eukaryota</taxon>
        <taxon>Fungi</taxon>
        <taxon>Dikarya</taxon>
        <taxon>Ascomycota</taxon>
        <taxon>Pezizomycotina</taxon>
        <taxon>Dothideomycetes</taxon>
        <taxon>Dothideomycetes incertae sedis</taxon>
        <taxon>Botryosphaeriales</taxon>
        <taxon>Botryosphaeriaceae</taxon>
        <taxon>Diplodia</taxon>
    </lineage>
</organism>
<feature type="region of interest" description="Disordered" evidence="1">
    <location>
        <begin position="31"/>
        <end position="50"/>
    </location>
</feature>
<dbReference type="RefSeq" id="XP_020130748.1">
    <property type="nucleotide sequence ID" value="XM_020272779.1"/>
</dbReference>
<dbReference type="Proteomes" id="UP000183809">
    <property type="component" value="Unassembled WGS sequence"/>
</dbReference>
<dbReference type="AlphaFoldDB" id="A0A1J9R1J6"/>
<proteinExistence type="predicted"/>
<reference evidence="2 3" key="1">
    <citation type="submission" date="2016-10" db="EMBL/GenBank/DDBJ databases">
        <title>Proteomics and genomics reveal pathogen-plant mechanisms compatible with a hemibiotrophic lifestyle of Diplodia corticola.</title>
        <authorList>
            <person name="Fernandes I."/>
            <person name="De Jonge R."/>
            <person name="Van De Peer Y."/>
            <person name="Devreese B."/>
            <person name="Alves A."/>
            <person name="Esteves A.C."/>
        </authorList>
    </citation>
    <scope>NUCLEOTIDE SEQUENCE [LARGE SCALE GENOMIC DNA]</scope>
    <source>
        <strain evidence="2 3">CBS 112549</strain>
    </source>
</reference>
<dbReference type="EMBL" id="MNUE01000022">
    <property type="protein sequence ID" value="OJD34488.1"/>
    <property type="molecule type" value="Genomic_DNA"/>
</dbReference>
<sequence length="874" mass="96536">MFSKSTRTADAASVSSALRDILSALTLADSAHPSPAASSSSASGASSQHASSTESDRQLALYHLNFAGISLCSDATSLSLHHAFPLLRPPNSQAVTGTLLVSHDVFNVAPRTLLAYALPESTTVTDVWPDRLADDNAAARYSMYPLLEAVQGGNAKRAPLAAFNDWAAGRGLAHAHAPPMAGPHPGQLLTQIPQEMFDYIATYLSRDDFKALRLTSRLMCARTTGVFFKTIVVPFRSGMFGEELRAEMNTDPGNGESKSTATNVFERFGHHMQKFGVSYEVDEAILPKVVQQLLTRSYWGSYYWPADPNEHEDTPASAVDEIIGMKGALSKMENLKELALSIDSGLGWLSGPDKSIRSQMIHDRVDLFPGSYGLPSRRTQAQRELWDYIKSQYAARGELRHLARSRLYRFERAECITLQDPTIYSGVPIELQYVDGRTLMEANPLDGEVHAPDDEVAKLPSANGLLVTALDRDPTQSSSSYPVLPGSFTISQVGALMRVKWGQESLKDAFIMGVKESRTCRAVSSLNLASLPGRYLDDFGQPEFWKALPSLETLNVMVMGEHGEVEYDSDSILQYHTVPMSRAVAPFKKFLRDRIATLENIKTLGIGWTSGGEHATGLCGRNNNLLPAPFLRSQPLPTTMMMDDVVVFPHVQHLTIKNSWMTARGVEYLVDAHRECRLRKLTLDSVSLQVLPLRSGGQIPEQTTKVYLEQQGSNDIALDWPFRAWSWPQVLDAVSPDANFELLGEISANTKGRGALEELELISCGHSTIDHALWTFTGLDFQMFQEVYQWKREPSNSYFQARRSELEQLMPRGNDRWTAAIIPLIPRTEANALKAIWGATIGWQDEESTFAATLDGCRPGGTGRFSAVIRAPRH</sequence>
<protein>
    <submittedName>
        <fullName evidence="2">F-box domain-containing protein</fullName>
    </submittedName>
</protein>